<dbReference type="EMBL" id="GL385397">
    <property type="protein sequence ID" value="EJT75291.1"/>
    <property type="molecule type" value="Genomic_DNA"/>
</dbReference>
<dbReference type="RefSeq" id="XP_009221291.1">
    <property type="nucleotide sequence ID" value="XM_009223027.1"/>
</dbReference>
<feature type="compositionally biased region" description="Basic and acidic residues" evidence="1">
    <location>
        <begin position="161"/>
        <end position="173"/>
    </location>
</feature>
<organism evidence="2">
    <name type="scientific">Gaeumannomyces tritici (strain R3-111a-1)</name>
    <name type="common">Wheat and barley take-all root rot fungus</name>
    <name type="synonym">Gaeumannomyces graminis var. tritici</name>
    <dbReference type="NCBI Taxonomy" id="644352"/>
    <lineage>
        <taxon>Eukaryota</taxon>
        <taxon>Fungi</taxon>
        <taxon>Dikarya</taxon>
        <taxon>Ascomycota</taxon>
        <taxon>Pezizomycotina</taxon>
        <taxon>Sordariomycetes</taxon>
        <taxon>Sordariomycetidae</taxon>
        <taxon>Magnaporthales</taxon>
        <taxon>Magnaporthaceae</taxon>
        <taxon>Gaeumannomyces</taxon>
    </lineage>
</organism>
<feature type="region of interest" description="Disordered" evidence="1">
    <location>
        <begin position="56"/>
        <end position="84"/>
    </location>
</feature>
<dbReference type="EnsemblFungi" id="EJT75291">
    <property type="protein sequence ID" value="EJT75291"/>
    <property type="gene ID" value="GGTG_05228"/>
</dbReference>
<evidence type="ECO:0000256" key="1">
    <source>
        <dbReference type="SAM" id="MobiDB-lite"/>
    </source>
</evidence>
<dbReference type="AlphaFoldDB" id="J3NVB5"/>
<proteinExistence type="predicted"/>
<dbReference type="HOGENOM" id="CLU_1496291_0_0_1"/>
<dbReference type="VEuPathDB" id="FungiDB:GGTG_05228"/>
<reference evidence="4" key="1">
    <citation type="submission" date="2010-07" db="EMBL/GenBank/DDBJ databases">
        <title>The genome sequence of Gaeumannomyces graminis var. tritici strain R3-111a-1.</title>
        <authorList>
            <consortium name="The Broad Institute Genome Sequencing Platform"/>
            <person name="Ma L.-J."/>
            <person name="Dead R."/>
            <person name="Young S."/>
            <person name="Zeng Q."/>
            <person name="Koehrsen M."/>
            <person name="Alvarado L."/>
            <person name="Berlin A."/>
            <person name="Chapman S.B."/>
            <person name="Chen Z."/>
            <person name="Freedman E."/>
            <person name="Gellesch M."/>
            <person name="Goldberg J."/>
            <person name="Griggs A."/>
            <person name="Gujja S."/>
            <person name="Heilman E.R."/>
            <person name="Heiman D."/>
            <person name="Hepburn T."/>
            <person name="Howarth C."/>
            <person name="Jen D."/>
            <person name="Larson L."/>
            <person name="Mehta T."/>
            <person name="Neiman D."/>
            <person name="Pearson M."/>
            <person name="Roberts A."/>
            <person name="Saif S."/>
            <person name="Shea T."/>
            <person name="Shenoy N."/>
            <person name="Sisk P."/>
            <person name="Stolte C."/>
            <person name="Sykes S."/>
            <person name="Walk T."/>
            <person name="White J."/>
            <person name="Yandava C."/>
            <person name="Haas B."/>
            <person name="Nusbaum C."/>
            <person name="Birren B."/>
        </authorList>
    </citation>
    <scope>NUCLEOTIDE SEQUENCE [LARGE SCALE GENOMIC DNA]</scope>
    <source>
        <strain evidence="4">R3-111a-1</strain>
    </source>
</reference>
<sequence>MGRDRSTNTCSVCGPRLVRTVQSGTLSVRLSWWAMTAPPAYKLSLLALDRRAPPWTKLGKDHTKSKQGLGLEEEKSHHATTAHPSSEMCEIHYYRCTTCSVRWEAHKKLASCESSEPEERCPKSLIMIVGNQRRPQKRECDSCQHLREVIESMQEDDNSEDERARRREREQQRGRRGGGM</sequence>
<reference evidence="3" key="4">
    <citation type="journal article" date="2015" name="G3 (Bethesda)">
        <title>Genome sequences of three phytopathogenic species of the Magnaporthaceae family of fungi.</title>
        <authorList>
            <person name="Okagaki L.H."/>
            <person name="Nunes C.C."/>
            <person name="Sailsbery J."/>
            <person name="Clay B."/>
            <person name="Brown D."/>
            <person name="John T."/>
            <person name="Oh Y."/>
            <person name="Young N."/>
            <person name="Fitzgerald M."/>
            <person name="Haas B.J."/>
            <person name="Zeng Q."/>
            <person name="Young S."/>
            <person name="Adiconis X."/>
            <person name="Fan L."/>
            <person name="Levin J.Z."/>
            <person name="Mitchell T.K."/>
            <person name="Okubara P.A."/>
            <person name="Farman M.L."/>
            <person name="Kohn L.M."/>
            <person name="Birren B."/>
            <person name="Ma L.-J."/>
            <person name="Dean R.A."/>
        </authorList>
    </citation>
    <scope>NUCLEOTIDE SEQUENCE</scope>
    <source>
        <strain evidence="3">R3-111a-1</strain>
    </source>
</reference>
<feature type="region of interest" description="Disordered" evidence="1">
    <location>
        <begin position="150"/>
        <end position="180"/>
    </location>
</feature>
<reference evidence="2" key="2">
    <citation type="submission" date="2010-07" db="EMBL/GenBank/DDBJ databases">
        <authorList>
            <consortium name="The Broad Institute Genome Sequencing Platform"/>
            <consortium name="Broad Institute Genome Sequencing Center for Infectious Disease"/>
            <person name="Ma L.-J."/>
            <person name="Dead R."/>
            <person name="Young S."/>
            <person name="Zeng Q."/>
            <person name="Koehrsen M."/>
            <person name="Alvarado L."/>
            <person name="Berlin A."/>
            <person name="Chapman S.B."/>
            <person name="Chen Z."/>
            <person name="Freedman E."/>
            <person name="Gellesch M."/>
            <person name="Goldberg J."/>
            <person name="Griggs A."/>
            <person name="Gujja S."/>
            <person name="Heilman E.R."/>
            <person name="Heiman D."/>
            <person name="Hepburn T."/>
            <person name="Howarth C."/>
            <person name="Jen D."/>
            <person name="Larson L."/>
            <person name="Mehta T."/>
            <person name="Neiman D."/>
            <person name="Pearson M."/>
            <person name="Roberts A."/>
            <person name="Saif S."/>
            <person name="Shea T."/>
            <person name="Shenoy N."/>
            <person name="Sisk P."/>
            <person name="Stolte C."/>
            <person name="Sykes S."/>
            <person name="Walk T."/>
            <person name="White J."/>
            <person name="Yandava C."/>
            <person name="Haas B."/>
            <person name="Nusbaum C."/>
            <person name="Birren B."/>
        </authorList>
    </citation>
    <scope>NUCLEOTIDE SEQUENCE</scope>
    <source>
        <strain evidence="2">R3-111a-1</strain>
    </source>
</reference>
<name>J3NVB5_GAET3</name>
<dbReference type="GeneID" id="20345686"/>
<protein>
    <submittedName>
        <fullName evidence="2 3">Uncharacterized protein</fullName>
    </submittedName>
</protein>
<evidence type="ECO:0000313" key="3">
    <source>
        <dbReference type="EnsemblFungi" id="EJT75291"/>
    </source>
</evidence>
<dbReference type="OrthoDB" id="4827687at2759"/>
<dbReference type="eggNOG" id="ENOG502T6IR">
    <property type="taxonomic scope" value="Eukaryota"/>
</dbReference>
<gene>
    <name evidence="3" type="primary">20345686</name>
    <name evidence="2" type="ORF">GGTG_05228</name>
</gene>
<keyword evidence="4" id="KW-1185">Reference proteome</keyword>
<evidence type="ECO:0000313" key="4">
    <source>
        <dbReference type="Proteomes" id="UP000006039"/>
    </source>
</evidence>
<reference evidence="3" key="5">
    <citation type="submission" date="2018-04" db="UniProtKB">
        <authorList>
            <consortium name="EnsemblFungi"/>
        </authorList>
    </citation>
    <scope>IDENTIFICATION</scope>
    <source>
        <strain evidence="3">R3-111a-1</strain>
    </source>
</reference>
<evidence type="ECO:0000313" key="2">
    <source>
        <dbReference type="EMBL" id="EJT75291.1"/>
    </source>
</evidence>
<dbReference type="Proteomes" id="UP000006039">
    <property type="component" value="Unassembled WGS sequence"/>
</dbReference>
<reference evidence="2" key="3">
    <citation type="submission" date="2010-09" db="EMBL/GenBank/DDBJ databases">
        <title>Annotation of Gaeumannomyces graminis var. tritici R3-111a-1.</title>
        <authorList>
            <consortium name="The Broad Institute Genome Sequencing Platform"/>
            <person name="Ma L.-J."/>
            <person name="Dead R."/>
            <person name="Young S.K."/>
            <person name="Zeng Q."/>
            <person name="Gargeya S."/>
            <person name="Fitzgerald M."/>
            <person name="Haas B."/>
            <person name="Abouelleil A."/>
            <person name="Alvarado L."/>
            <person name="Arachchi H.M."/>
            <person name="Berlin A."/>
            <person name="Brown A."/>
            <person name="Chapman S.B."/>
            <person name="Chen Z."/>
            <person name="Dunbar C."/>
            <person name="Freedman E."/>
            <person name="Gearin G."/>
            <person name="Gellesch M."/>
            <person name="Goldberg J."/>
            <person name="Griggs A."/>
            <person name="Gujja S."/>
            <person name="Heiman D."/>
            <person name="Howarth C."/>
            <person name="Larson L."/>
            <person name="Lui A."/>
            <person name="MacDonald P.J.P."/>
            <person name="Mehta T."/>
            <person name="Montmayeur A."/>
            <person name="Murphy C."/>
            <person name="Neiman D."/>
            <person name="Pearson M."/>
            <person name="Priest M."/>
            <person name="Roberts A."/>
            <person name="Saif S."/>
            <person name="Shea T."/>
            <person name="Shenoy N."/>
            <person name="Sisk P."/>
            <person name="Stolte C."/>
            <person name="Sykes S."/>
            <person name="Yandava C."/>
            <person name="Wortman J."/>
            <person name="Nusbaum C."/>
            <person name="Birren B."/>
        </authorList>
    </citation>
    <scope>NUCLEOTIDE SEQUENCE</scope>
    <source>
        <strain evidence="2">R3-111a-1</strain>
    </source>
</reference>
<accession>J3NVB5</accession>